<protein>
    <recommendedName>
        <fullName evidence="3">Sex-determining region Y protein</fullName>
    </recommendedName>
    <alternativeName>
        <fullName evidence="11">Testis-determining factor</fullName>
    </alternativeName>
</protein>
<comment type="function">
    <text evidence="12">Transcriptional regulator that controls a genetic switch in male development. It is necessary and sufficient for initiating male sex determination by directing the development of supporting cell precursors (pre-Sertoli cells) as Sertoli rather than granulosa cells. Involved in different aspects of gene regulation including promoter activation or repression. Binds to the DNA consensus sequence 5'-[AT]AACAA[AT]-3'. SRY HMG box recognizes DNA by partial intercalation in the minor groove and promotes DNA bending. Also involved in pre-mRNA splicing. In male adult brain involved in the maintenance of motor functions of dopaminergic neurons.</text>
</comment>
<dbReference type="GO" id="GO:0030154">
    <property type="term" value="P:cell differentiation"/>
    <property type="evidence" value="ECO:0007669"/>
    <property type="project" value="UniProtKB-KW"/>
</dbReference>
<reference evidence="16" key="2">
    <citation type="journal article" date="2014" name="Gene">
        <title>The characteristics of sox gene in Dugesia japonica.</title>
        <authorList>
            <person name="Dong Z."/>
            <person name="Shi C."/>
            <person name="Zhang H."/>
            <person name="Dou H."/>
            <person name="Cheng F."/>
            <person name="Chen G."/>
            <person name="Liu D."/>
        </authorList>
    </citation>
    <scope>NUCLEOTIDE SEQUENCE</scope>
    <source>
        <tissue evidence="16">Head</tissue>
    </source>
</reference>
<evidence type="ECO:0000256" key="6">
    <source>
        <dbReference type="ARBA" id="ARBA00022928"/>
    </source>
</evidence>
<proteinExistence type="evidence at transcript level"/>
<evidence type="ECO:0000256" key="13">
    <source>
        <dbReference type="PROSITE-ProRule" id="PRU00267"/>
    </source>
</evidence>
<keyword evidence="7 13" id="KW-0238">DNA-binding</keyword>
<evidence type="ECO:0000256" key="14">
    <source>
        <dbReference type="SAM" id="MobiDB-lite"/>
    </source>
</evidence>
<keyword evidence="6" id="KW-0726">Sexual differentiation</keyword>
<evidence type="ECO:0000256" key="10">
    <source>
        <dbReference type="ARBA" id="ARBA00023242"/>
    </source>
</evidence>
<dbReference type="InterPro" id="IPR036910">
    <property type="entry name" value="HMG_box_dom_sf"/>
</dbReference>
<dbReference type="FunFam" id="1.10.30.10:FF:000002">
    <property type="entry name" value="transcription factor Sox-2"/>
    <property type="match status" value="1"/>
</dbReference>
<dbReference type="GO" id="GO:0016607">
    <property type="term" value="C:nuclear speck"/>
    <property type="evidence" value="ECO:0007669"/>
    <property type="project" value="UniProtKB-SubCell"/>
</dbReference>
<feature type="domain" description="HMG box" evidence="15">
    <location>
        <begin position="8"/>
        <end position="76"/>
    </location>
</feature>
<dbReference type="InterPro" id="IPR050140">
    <property type="entry name" value="SRY-related_HMG-box_TF-like"/>
</dbReference>
<keyword evidence="4" id="KW-0221">Differentiation</keyword>
<feature type="compositionally biased region" description="Polar residues" evidence="14">
    <location>
        <begin position="191"/>
        <end position="216"/>
    </location>
</feature>
<evidence type="ECO:0000256" key="8">
    <source>
        <dbReference type="ARBA" id="ARBA00023159"/>
    </source>
</evidence>
<dbReference type="CDD" id="cd22028">
    <property type="entry name" value="HMG-box_SoxA_SoxB_SoxG"/>
    <property type="match status" value="1"/>
</dbReference>
<dbReference type="SUPFAM" id="SSF47095">
    <property type="entry name" value="HMG-box"/>
    <property type="match status" value="1"/>
</dbReference>
<dbReference type="PANTHER" id="PTHR10270:SF161">
    <property type="entry name" value="SEX-DETERMINING REGION Y PROTEIN"/>
    <property type="match status" value="1"/>
</dbReference>
<dbReference type="GO" id="GO:0001228">
    <property type="term" value="F:DNA-binding transcription activator activity, RNA polymerase II-specific"/>
    <property type="evidence" value="ECO:0007669"/>
    <property type="project" value="TreeGrafter"/>
</dbReference>
<feature type="region of interest" description="Disordered" evidence="14">
    <location>
        <begin position="191"/>
        <end position="223"/>
    </location>
</feature>
<dbReference type="Pfam" id="PF00505">
    <property type="entry name" value="HMG_box"/>
    <property type="match status" value="1"/>
</dbReference>
<evidence type="ECO:0000256" key="3">
    <source>
        <dbReference type="ARBA" id="ARBA00019052"/>
    </source>
</evidence>
<evidence type="ECO:0000256" key="4">
    <source>
        <dbReference type="ARBA" id="ARBA00022782"/>
    </source>
</evidence>
<evidence type="ECO:0000256" key="12">
    <source>
        <dbReference type="ARBA" id="ARBA00045821"/>
    </source>
</evidence>
<dbReference type="SMART" id="SM00398">
    <property type="entry name" value="HMG"/>
    <property type="match status" value="1"/>
</dbReference>
<evidence type="ECO:0000256" key="7">
    <source>
        <dbReference type="ARBA" id="ARBA00023125"/>
    </source>
</evidence>
<accession>T2FHP9</accession>
<gene>
    <name evidence="16" type="primary">soxB</name>
</gene>
<keyword evidence="10 13" id="KW-0539">Nucleus</keyword>
<feature type="DNA-binding region" description="HMG box" evidence="13">
    <location>
        <begin position="8"/>
        <end position="76"/>
    </location>
</feature>
<reference evidence="16" key="1">
    <citation type="submission" date="2013-06" db="EMBL/GenBank/DDBJ databases">
        <authorList>
            <person name="Dong Z.M."/>
        </authorList>
    </citation>
    <scope>NUCLEOTIDE SEQUENCE</scope>
    <source>
        <tissue evidence="16">Head</tissue>
    </source>
</reference>
<keyword evidence="5" id="KW-0112">Calmodulin-binding</keyword>
<dbReference type="Gene3D" id="1.10.30.10">
    <property type="entry name" value="High mobility group box domain"/>
    <property type="match status" value="1"/>
</dbReference>
<evidence type="ECO:0000256" key="2">
    <source>
        <dbReference type="ARBA" id="ARBA00005998"/>
    </source>
</evidence>
<comment type="subcellular location">
    <subcellularLocation>
        <location evidence="1">Nucleus speckle</location>
    </subcellularLocation>
</comment>
<evidence type="ECO:0000256" key="5">
    <source>
        <dbReference type="ARBA" id="ARBA00022860"/>
    </source>
</evidence>
<dbReference type="GO" id="GO:0000978">
    <property type="term" value="F:RNA polymerase II cis-regulatory region sequence-specific DNA binding"/>
    <property type="evidence" value="ECO:0007669"/>
    <property type="project" value="TreeGrafter"/>
</dbReference>
<feature type="region of interest" description="Disordered" evidence="14">
    <location>
        <begin position="83"/>
        <end position="102"/>
    </location>
</feature>
<keyword evidence="8" id="KW-0010">Activator</keyword>
<dbReference type="AlphaFoldDB" id="T2FHP9"/>
<dbReference type="EMBL" id="KF233573">
    <property type="protein sequence ID" value="AGV98898.1"/>
    <property type="molecule type" value="mRNA"/>
</dbReference>
<dbReference type="PROSITE" id="PS50118">
    <property type="entry name" value="HMG_BOX_2"/>
    <property type="match status" value="1"/>
</dbReference>
<dbReference type="GO" id="GO:0005516">
    <property type="term" value="F:calmodulin binding"/>
    <property type="evidence" value="ECO:0007669"/>
    <property type="project" value="UniProtKB-KW"/>
</dbReference>
<dbReference type="PANTHER" id="PTHR10270">
    <property type="entry name" value="SOX TRANSCRIPTION FACTOR"/>
    <property type="match status" value="1"/>
</dbReference>
<sequence>MDKKETRIRRPMNAFMVWSRGQRRKTSVENPKMHNSEISKRLGSMWKSLSELDKKPFIDEAKRLRANHQKEHPDYKYRPRRKSKIAANNHPSVTANLPQDKHGKKYVNPASGHHNNQNVASTSLPSDFHFQQLQQDSTNIYLSQQTGQGAGYSNYPVCLDPNYGTMYYTPNGVLYPQGPLQPISTLGGLQASISQNSNSHGAPASNPTSSNHSSPLTYNTTTPVGGNNNNNILNYQNSHCFTISPHLIDGGFLAANAPNIMFHNSSSAFTFPSSNSMSNYNGVDMTPLYASSHNSPDSSSHPNTNLNSISTTHVANELSNHLGNRIDLFINQNMLADGNQGNSNTNNSISLQQQTIAFNNI</sequence>
<evidence type="ECO:0000256" key="11">
    <source>
        <dbReference type="ARBA" id="ARBA00032498"/>
    </source>
</evidence>
<comment type="similarity">
    <text evidence="2">Belongs to the SRY family.</text>
</comment>
<evidence type="ECO:0000256" key="9">
    <source>
        <dbReference type="ARBA" id="ARBA00023163"/>
    </source>
</evidence>
<evidence type="ECO:0000313" key="16">
    <source>
        <dbReference type="EMBL" id="AGV98898.1"/>
    </source>
</evidence>
<evidence type="ECO:0000259" key="15">
    <source>
        <dbReference type="PROSITE" id="PS50118"/>
    </source>
</evidence>
<name>T2FHP9_DUGJA</name>
<keyword evidence="9" id="KW-0804">Transcription</keyword>
<dbReference type="GO" id="GO:0007548">
    <property type="term" value="P:sex differentiation"/>
    <property type="evidence" value="ECO:0007669"/>
    <property type="project" value="UniProtKB-KW"/>
</dbReference>
<evidence type="ECO:0000256" key="1">
    <source>
        <dbReference type="ARBA" id="ARBA00004324"/>
    </source>
</evidence>
<dbReference type="InterPro" id="IPR009071">
    <property type="entry name" value="HMG_box_dom"/>
</dbReference>
<organism evidence="16">
    <name type="scientific">Dugesia japonica</name>
    <name type="common">Planarian</name>
    <dbReference type="NCBI Taxonomy" id="6161"/>
    <lineage>
        <taxon>Eukaryota</taxon>
        <taxon>Metazoa</taxon>
        <taxon>Spiralia</taxon>
        <taxon>Lophotrochozoa</taxon>
        <taxon>Platyhelminthes</taxon>
        <taxon>Rhabditophora</taxon>
        <taxon>Seriata</taxon>
        <taxon>Tricladida</taxon>
        <taxon>Continenticola</taxon>
        <taxon>Geoplanoidea</taxon>
        <taxon>Dugesiidae</taxon>
        <taxon>Dugesia</taxon>
    </lineage>
</organism>